<comment type="caution">
    <text evidence="1">The sequence shown here is derived from an EMBL/GenBank/DDBJ whole genome shotgun (WGS) entry which is preliminary data.</text>
</comment>
<dbReference type="InterPro" id="IPR011009">
    <property type="entry name" value="Kinase-like_dom_sf"/>
</dbReference>
<gene>
    <name evidence="1" type="ORF">A2304_03060</name>
</gene>
<name>A0A1F7W7P3_9BACT</name>
<evidence type="ECO:0008006" key="3">
    <source>
        <dbReference type="Google" id="ProtNLM"/>
    </source>
</evidence>
<reference evidence="1 2" key="1">
    <citation type="journal article" date="2016" name="Nat. Commun.">
        <title>Thousands of microbial genomes shed light on interconnected biogeochemical processes in an aquifer system.</title>
        <authorList>
            <person name="Anantharaman K."/>
            <person name="Brown C.T."/>
            <person name="Hug L.A."/>
            <person name="Sharon I."/>
            <person name="Castelle C.J."/>
            <person name="Probst A.J."/>
            <person name="Thomas B.C."/>
            <person name="Singh A."/>
            <person name="Wilkins M.J."/>
            <person name="Karaoz U."/>
            <person name="Brodie E.L."/>
            <person name="Williams K.H."/>
            <person name="Hubbard S.S."/>
            <person name="Banfield J.F."/>
        </authorList>
    </citation>
    <scope>NUCLEOTIDE SEQUENCE [LARGE SCALE GENOMIC DNA]</scope>
</reference>
<organism evidence="1 2">
    <name type="scientific">Candidatus Uhrbacteria bacterium RIFOXYB2_FULL_57_15</name>
    <dbReference type="NCBI Taxonomy" id="1802422"/>
    <lineage>
        <taxon>Bacteria</taxon>
        <taxon>Candidatus Uhriibacteriota</taxon>
    </lineage>
</organism>
<dbReference type="EMBL" id="MGFE01000017">
    <property type="protein sequence ID" value="OGL98656.1"/>
    <property type="molecule type" value="Genomic_DNA"/>
</dbReference>
<evidence type="ECO:0000313" key="2">
    <source>
        <dbReference type="Proteomes" id="UP000176501"/>
    </source>
</evidence>
<proteinExistence type="predicted"/>
<dbReference type="AlphaFoldDB" id="A0A1F7W7P3"/>
<accession>A0A1F7W7P3</accession>
<dbReference type="Proteomes" id="UP000176501">
    <property type="component" value="Unassembled WGS sequence"/>
</dbReference>
<dbReference type="SUPFAM" id="SSF56112">
    <property type="entry name" value="Protein kinase-like (PK-like)"/>
    <property type="match status" value="1"/>
</dbReference>
<evidence type="ECO:0000313" key="1">
    <source>
        <dbReference type="EMBL" id="OGL98656.1"/>
    </source>
</evidence>
<sequence length="306" mass="33116">MPYEISLDGARAAAGLALARAERLSGTGASATVRITGILKFAPDRSEVELLRWLEERLGSDYAACLPRFRDIGEVEGSFAIELEYVGDATLETTLASRERRDAIDPTVVVDRVAEMIARFATVSVPSDACSASANPMVDEVVGALSCNAMAAGSLFRPDPGTCRDHAVFVPGICHRDLSAVNVMCASDGSVRLIDPRASVPGAPVGMPTFGSSAIDAAAFLVSLERKELERDRLDLPRLGLTARFRDIVDGWIEAGTFNAFMLDLCLAHAYSVYAACRCDYCLAPEREWLYDLMRKRLESVSTRIA</sequence>
<protein>
    <recommendedName>
        <fullName evidence="3">Aminoglycoside phosphotransferase domain-containing protein</fullName>
    </recommendedName>
</protein>